<reference evidence="1 2" key="1">
    <citation type="journal article" date="2017" name="ISME J.">
        <title>Unveiling bifidobacterial biogeography across the mammalian branch of the tree of life.</title>
        <authorList>
            <person name="Milani C."/>
            <person name="Mangifesta M."/>
            <person name="Mancabelli L."/>
            <person name="Lugli G.A."/>
            <person name="James K."/>
            <person name="Duranti S."/>
            <person name="Turroni F."/>
            <person name="Ferrario C."/>
            <person name="Ossiprandi M.C."/>
            <person name="van Sinderen D."/>
            <person name="Ventura M."/>
        </authorList>
    </citation>
    <scope>NUCLEOTIDE SEQUENCE [LARGE SCALE GENOMIC DNA]</scope>
    <source>
        <strain evidence="2">Ham19E</strain>
    </source>
</reference>
<proteinExistence type="predicted"/>
<name>A0A2A2EDT4_9BIFI</name>
<gene>
    <name evidence="1" type="ORF">B1526_1575</name>
</gene>
<organism evidence="1 2">
    <name type="scientific">Bifidobacterium criceti</name>
    <dbReference type="NCBI Taxonomy" id="1960969"/>
    <lineage>
        <taxon>Bacteria</taxon>
        <taxon>Bacillati</taxon>
        <taxon>Actinomycetota</taxon>
        <taxon>Actinomycetes</taxon>
        <taxon>Bifidobacteriales</taxon>
        <taxon>Bifidobacteriaceae</taxon>
        <taxon>Bifidobacterium</taxon>
    </lineage>
</organism>
<sequence>MPRTILLSDDAAVFDGVTVRFPMSAAELTAALGGAAAIHCISSATVTTSARFMSSAGAMKATASACGHGDDNGGGAATVVVAAPPPLSCPDQSMAVAVTARSVRGRPCTCAPNRTGTARSSACPGMCVRRPTAS</sequence>
<evidence type="ECO:0000313" key="2">
    <source>
        <dbReference type="Proteomes" id="UP000218399"/>
    </source>
</evidence>
<protein>
    <submittedName>
        <fullName evidence="1">Uncharacterized protein</fullName>
    </submittedName>
</protein>
<dbReference type="Proteomes" id="UP000218399">
    <property type="component" value="Unassembled WGS sequence"/>
</dbReference>
<keyword evidence="2" id="KW-1185">Reference proteome</keyword>
<comment type="caution">
    <text evidence="1">The sequence shown here is derived from an EMBL/GenBank/DDBJ whole genome shotgun (WGS) entry which is preliminary data.</text>
</comment>
<dbReference type="AlphaFoldDB" id="A0A2A2EDT4"/>
<accession>A0A2A2EDT4</accession>
<dbReference type="EMBL" id="MVOH01000017">
    <property type="protein sequence ID" value="PAU67075.1"/>
    <property type="molecule type" value="Genomic_DNA"/>
</dbReference>
<evidence type="ECO:0000313" key="1">
    <source>
        <dbReference type="EMBL" id="PAU67075.1"/>
    </source>
</evidence>